<evidence type="ECO:0000313" key="3">
    <source>
        <dbReference type="EMBL" id="MBK1621302.1"/>
    </source>
</evidence>
<dbReference type="Proteomes" id="UP001138768">
    <property type="component" value="Unassembled WGS sequence"/>
</dbReference>
<dbReference type="EMBL" id="NRRY01000067">
    <property type="protein sequence ID" value="MBK1621302.1"/>
    <property type="molecule type" value="Genomic_DNA"/>
</dbReference>
<sequence>MQSAKTAEADTQASTSAPGRAAESPWVIPGRGWWQIARRVGRRFMNENLGLVAAGVGFYSLLALFPAIVALVTLRRGLFEPVLGDLLQARAPRASTLIARSNLNPGHGLSLQVDPAGTERHKHPAALQLAQDVRSPWRPRLDSQAGSSLLRRVQRAYQ</sequence>
<feature type="transmembrane region" description="Helical" evidence="2">
    <location>
        <begin position="49"/>
        <end position="74"/>
    </location>
</feature>
<name>A0A9X1B706_9GAMM</name>
<comment type="caution">
    <text evidence="3">The sequence shown here is derived from an EMBL/GenBank/DDBJ whole genome shotgun (WGS) entry which is preliminary data.</text>
</comment>
<dbReference type="AlphaFoldDB" id="A0A9X1B706"/>
<keyword evidence="2" id="KW-0472">Membrane</keyword>
<evidence type="ECO:0000256" key="2">
    <source>
        <dbReference type="SAM" id="Phobius"/>
    </source>
</evidence>
<keyword evidence="4" id="KW-1185">Reference proteome</keyword>
<feature type="region of interest" description="Disordered" evidence="1">
    <location>
        <begin position="1"/>
        <end position="23"/>
    </location>
</feature>
<protein>
    <submittedName>
        <fullName evidence="3">Uncharacterized protein</fullName>
    </submittedName>
</protein>
<gene>
    <name evidence="3" type="ORF">CKO42_23370</name>
</gene>
<proteinExistence type="predicted"/>
<accession>A0A9X1B706</accession>
<evidence type="ECO:0000313" key="4">
    <source>
        <dbReference type="Proteomes" id="UP001138768"/>
    </source>
</evidence>
<reference evidence="3 4" key="1">
    <citation type="journal article" date="2020" name="Microorganisms">
        <title>Osmotic Adaptation and Compatible Solute Biosynthesis of Phototrophic Bacteria as Revealed from Genome Analyses.</title>
        <authorList>
            <person name="Imhoff J.F."/>
            <person name="Rahn T."/>
            <person name="Kunzel S."/>
            <person name="Keller A."/>
            <person name="Neulinger S.C."/>
        </authorList>
    </citation>
    <scope>NUCLEOTIDE SEQUENCE [LARGE SCALE GENOMIC DNA]</scope>
    <source>
        <strain evidence="3 4">DSM 25653</strain>
    </source>
</reference>
<feature type="compositionally biased region" description="Polar residues" evidence="1">
    <location>
        <begin position="1"/>
        <end position="17"/>
    </location>
</feature>
<evidence type="ECO:0000256" key="1">
    <source>
        <dbReference type="SAM" id="MobiDB-lite"/>
    </source>
</evidence>
<keyword evidence="2" id="KW-0812">Transmembrane</keyword>
<keyword evidence="2" id="KW-1133">Transmembrane helix</keyword>
<organism evidence="3 4">
    <name type="scientific">Lamprobacter modestohalophilus</name>
    <dbReference type="NCBI Taxonomy" id="1064514"/>
    <lineage>
        <taxon>Bacteria</taxon>
        <taxon>Pseudomonadati</taxon>
        <taxon>Pseudomonadota</taxon>
        <taxon>Gammaproteobacteria</taxon>
        <taxon>Chromatiales</taxon>
        <taxon>Chromatiaceae</taxon>
        <taxon>Lamprobacter</taxon>
    </lineage>
</organism>